<evidence type="ECO:0000313" key="11">
    <source>
        <dbReference type="EMBL" id="VVA20750.1"/>
    </source>
</evidence>
<dbReference type="PANTHER" id="PTHR31425:SF52">
    <property type="entry name" value="MULTIPLE C2 DOMAIN AND TRANSMEMBRANE REGION PROTEIN 7"/>
    <property type="match status" value="1"/>
</dbReference>
<dbReference type="SUPFAM" id="SSF49562">
    <property type="entry name" value="C2 domain (Calcium/lipid-binding domain, CaLB)"/>
    <property type="match status" value="4"/>
</dbReference>
<dbReference type="FunFam" id="2.60.40.150:FF:000119">
    <property type="entry name" value="C2 domain-containing protein"/>
    <property type="match status" value="1"/>
</dbReference>
<comment type="subcellular location">
    <subcellularLocation>
        <location evidence="1">Membrane</location>
        <topology evidence="1">Multi-pass membrane protein</topology>
    </subcellularLocation>
</comment>
<evidence type="ECO:0000259" key="10">
    <source>
        <dbReference type="PROSITE" id="PS50004"/>
    </source>
</evidence>
<feature type="domain" description="C2" evidence="10">
    <location>
        <begin position="502"/>
        <end position="626"/>
    </location>
</feature>
<keyword evidence="3 9" id="KW-0812">Transmembrane</keyword>
<comment type="similarity">
    <text evidence="2">Belongs to the MCTP family.</text>
</comment>
<dbReference type="Gene3D" id="2.60.40.150">
    <property type="entry name" value="C2 domain"/>
    <property type="match status" value="3"/>
</dbReference>
<gene>
    <name evidence="11" type="ORF">ALMOND_2B020828</name>
</gene>
<feature type="domain" description="C2" evidence="10">
    <location>
        <begin position="665"/>
        <end position="789"/>
    </location>
</feature>
<dbReference type="InterPro" id="IPR047259">
    <property type="entry name" value="QUIRKY-like"/>
</dbReference>
<feature type="transmembrane region" description="Helical" evidence="9">
    <location>
        <begin position="919"/>
        <end position="946"/>
    </location>
</feature>
<keyword evidence="7 9" id="KW-0472">Membrane</keyword>
<evidence type="ECO:0000256" key="1">
    <source>
        <dbReference type="ARBA" id="ARBA00004141"/>
    </source>
</evidence>
<dbReference type="OMA" id="ANESPHY"/>
<evidence type="ECO:0000256" key="3">
    <source>
        <dbReference type="ARBA" id="ARBA00022692"/>
    </source>
</evidence>
<evidence type="ECO:0000256" key="4">
    <source>
        <dbReference type="ARBA" id="ARBA00022737"/>
    </source>
</evidence>
<evidence type="ECO:0000313" key="12">
    <source>
        <dbReference type="Proteomes" id="UP000327085"/>
    </source>
</evidence>
<dbReference type="Pfam" id="PF08372">
    <property type="entry name" value="PRT_C"/>
    <property type="match status" value="1"/>
</dbReference>
<feature type="domain" description="C2" evidence="10">
    <location>
        <begin position="1"/>
        <end position="110"/>
    </location>
</feature>
<dbReference type="Proteomes" id="UP000327085">
    <property type="component" value="Chromosome 3"/>
</dbReference>
<keyword evidence="4" id="KW-0677">Repeat</keyword>
<keyword evidence="6 9" id="KW-1133">Transmembrane helix</keyword>
<dbReference type="InterPro" id="IPR047255">
    <property type="entry name" value="C2D_MCTP_PRT_plant"/>
</dbReference>
<name>A0A5E4F015_PRUDU</name>
<dbReference type="InterPro" id="IPR013583">
    <property type="entry name" value="MCTP_C"/>
</dbReference>
<protein>
    <submittedName>
        <fullName evidence="11">PREDICTED: FT-interacting</fullName>
    </submittedName>
</protein>
<dbReference type="InParanoid" id="A0A5E4F015"/>
<evidence type="ECO:0000256" key="8">
    <source>
        <dbReference type="SAM" id="MobiDB-lite"/>
    </source>
</evidence>
<dbReference type="SMART" id="SM00239">
    <property type="entry name" value="C2"/>
    <property type="match status" value="3"/>
</dbReference>
<evidence type="ECO:0000256" key="9">
    <source>
        <dbReference type="SAM" id="Phobius"/>
    </source>
</evidence>
<dbReference type="EMBL" id="CABIKO010000046">
    <property type="protein sequence ID" value="VVA20750.1"/>
    <property type="molecule type" value="Genomic_DNA"/>
</dbReference>
<proteinExistence type="inferred from homology"/>
<feature type="region of interest" description="Disordered" evidence="8">
    <location>
        <begin position="251"/>
        <end position="325"/>
    </location>
</feature>
<dbReference type="PROSITE" id="PS50004">
    <property type="entry name" value="C2"/>
    <property type="match status" value="3"/>
</dbReference>
<dbReference type="Gramene" id="VVA20750">
    <property type="protein sequence ID" value="VVA20750"/>
    <property type="gene ID" value="Prudul26B020828"/>
</dbReference>
<dbReference type="Pfam" id="PF00168">
    <property type="entry name" value="C2"/>
    <property type="match status" value="4"/>
</dbReference>
<dbReference type="InterPro" id="IPR047258">
    <property type="entry name" value="C2C_MCTP_PRT_plant"/>
</dbReference>
<evidence type="ECO:0000256" key="7">
    <source>
        <dbReference type="ARBA" id="ARBA00023136"/>
    </source>
</evidence>
<dbReference type="InterPro" id="IPR035892">
    <property type="entry name" value="C2_domain_sf"/>
</dbReference>
<accession>A0A5E4F015</accession>
<dbReference type="PANTHER" id="PTHR31425">
    <property type="entry name" value="PHOSPHORIBOSYLANTHRANILATE TRANSFERASE ISOFORM 1"/>
    <property type="match status" value="1"/>
</dbReference>
<keyword evidence="5" id="KW-0106">Calcium</keyword>
<sequence length="1092" mass="122580">MSNPKLRVDVVSAYNILPTDGQGSSNAFVELNFDGQRLLTTTIEKNLNPDWNESFCFNIFDPLNYHNLTLDACVYSSATATSSRSFIGKISLTGNLFCSYSDAAVTHYPLIKKRRLSWSSVRGELGLKVYVTDDPSIRPSTPIAVVGALGTMDPSVAHGSNQGVSNPVTNTSPNAEVEIPRLRNPSHGHQLLLEYAPADGTASGAIVEAGTRHNFPQIPNPSQLLLGYAPADETASTAIVTSSTAIVEAERGRNFRHASTPADETASTAIVTSSTSNVEAEGSETRRTSQHETTSTSNNSEVGTRPTCRHSPNPSYDRQRQQHPPVAPEVYDNAFKYEAHEFSLTETSPKLGGGRVASGRVIHGEKTASVYDLVEQMYFLYVRVVKAHDLPAMDVTGRLAPYTEVRVGDRLKSSVLEVLVRDNDADRDDHEFVGIVKFDIPDVPLRVPPESDNPLAPQWYRIEDNTGHKASGELMLAVWFGTQADEAFPGAWHSDNASSRVDIRLLTSTVLGSKVYHAPRLWYLRVNVIEAHNLFIDDKNRFPYAYVQVKIGNQVSVTQKIQAQNLNPLWNEDLFLVAAEPFEDHLIISVYDHVSPRKDEIIGRVTITLQSVDRRADDSMIRGRWYKLEKPVAVDQNESEREKLSSSIHLRLCLEGGYHVANESPHYNSDLRPSSKKLWRPSIGVLELGILDAVELHPMKTRDGRGTTDAYCVAKYGHKWFRTRTIVGELCPRYHEQYIWEVFDVATVLTVGVFDNNLQFGNGSRHAMIGKVRIRISSLEAGRVYTHRYPLLAVHPSGVKKMGELHLAVRFSCTSFVKTLYSYSQPQMPKMHYLRPITAAQLDMLRMIALYLVKAHFSRADPPLTREVVEYMCDGNCHLWSIRRSRANFFRLATALSGVISAGKWFWEICMWKNPIMTVLAHVFFLMLVCFPQLILPTAFLCMVLSGLWNFHFRARCPPHINIKLSQLELVNLDELDEEFCTYPTSQNMELVGKRYDRLRSNASSVQALVGDMASLEERFQLLLSWRDRRATVLFVTFCIAVTFVLYVTPFTAVAAFAGLIVMMPPRFRHMLPTAAFFNFFSGLPTKTDTIF</sequence>
<dbReference type="CDD" id="cd04019">
    <property type="entry name" value="C2C_MCTP_PRT_plant"/>
    <property type="match status" value="1"/>
</dbReference>
<feature type="compositionally biased region" description="Polar residues" evidence="8">
    <location>
        <begin position="291"/>
        <end position="302"/>
    </location>
</feature>
<feature type="compositionally biased region" description="Low complexity" evidence="8">
    <location>
        <begin position="265"/>
        <end position="276"/>
    </location>
</feature>
<evidence type="ECO:0000256" key="6">
    <source>
        <dbReference type="ARBA" id="ARBA00022989"/>
    </source>
</evidence>
<dbReference type="CDD" id="cd08379">
    <property type="entry name" value="C2D_MCTP_PRT_plant"/>
    <property type="match status" value="1"/>
</dbReference>
<evidence type="ECO:0000256" key="2">
    <source>
        <dbReference type="ARBA" id="ARBA00007923"/>
    </source>
</evidence>
<evidence type="ECO:0000256" key="5">
    <source>
        <dbReference type="ARBA" id="ARBA00022837"/>
    </source>
</evidence>
<dbReference type="GO" id="GO:0016020">
    <property type="term" value="C:membrane"/>
    <property type="evidence" value="ECO:0007669"/>
    <property type="project" value="UniProtKB-SubCell"/>
</dbReference>
<reference evidence="12" key="1">
    <citation type="journal article" date="2020" name="Plant J.">
        <title>Transposons played a major role in the diversification between the closely related almond and peach genomes: results from the almond genome sequence.</title>
        <authorList>
            <person name="Alioto T."/>
            <person name="Alexiou K.G."/>
            <person name="Bardil A."/>
            <person name="Barteri F."/>
            <person name="Castanera R."/>
            <person name="Cruz F."/>
            <person name="Dhingra A."/>
            <person name="Duval H."/>
            <person name="Fernandez I Marti A."/>
            <person name="Frias L."/>
            <person name="Galan B."/>
            <person name="Garcia J.L."/>
            <person name="Howad W."/>
            <person name="Gomez-Garrido J."/>
            <person name="Gut M."/>
            <person name="Julca I."/>
            <person name="Morata J."/>
            <person name="Puigdomenech P."/>
            <person name="Ribeca P."/>
            <person name="Rubio Cabetas M.J."/>
            <person name="Vlasova A."/>
            <person name="Wirthensohn M."/>
            <person name="Garcia-Mas J."/>
            <person name="Gabaldon T."/>
            <person name="Casacuberta J.M."/>
            <person name="Arus P."/>
        </authorList>
    </citation>
    <scope>NUCLEOTIDE SEQUENCE [LARGE SCALE GENOMIC DNA]</scope>
    <source>
        <strain evidence="12">cv. Texas</strain>
    </source>
</reference>
<dbReference type="AlphaFoldDB" id="A0A5E4F015"/>
<dbReference type="InterPro" id="IPR000008">
    <property type="entry name" value="C2_dom"/>
</dbReference>
<feature type="transmembrane region" description="Helical" evidence="9">
    <location>
        <begin position="1033"/>
        <end position="1063"/>
    </location>
</feature>
<dbReference type="FunFam" id="2.60.40.150:FF:000090">
    <property type="entry name" value="C2 domain-containing protein"/>
    <property type="match status" value="1"/>
</dbReference>
<organism evidence="11 12">
    <name type="scientific">Prunus dulcis</name>
    <name type="common">Almond</name>
    <name type="synonym">Amygdalus dulcis</name>
    <dbReference type="NCBI Taxonomy" id="3755"/>
    <lineage>
        <taxon>Eukaryota</taxon>
        <taxon>Viridiplantae</taxon>
        <taxon>Streptophyta</taxon>
        <taxon>Embryophyta</taxon>
        <taxon>Tracheophyta</taxon>
        <taxon>Spermatophyta</taxon>
        <taxon>Magnoliopsida</taxon>
        <taxon>eudicotyledons</taxon>
        <taxon>Gunneridae</taxon>
        <taxon>Pentapetalae</taxon>
        <taxon>rosids</taxon>
        <taxon>fabids</taxon>
        <taxon>Rosales</taxon>
        <taxon>Rosaceae</taxon>
        <taxon>Amygdaloideae</taxon>
        <taxon>Amygdaleae</taxon>
        <taxon>Prunus</taxon>
    </lineage>
</organism>